<keyword evidence="2" id="KW-1185">Reference proteome</keyword>
<evidence type="ECO:0000313" key="2">
    <source>
        <dbReference type="Proteomes" id="UP001162164"/>
    </source>
</evidence>
<organism evidence="1 2">
    <name type="scientific">Molorchus minor</name>
    <dbReference type="NCBI Taxonomy" id="1323400"/>
    <lineage>
        <taxon>Eukaryota</taxon>
        <taxon>Metazoa</taxon>
        <taxon>Ecdysozoa</taxon>
        <taxon>Arthropoda</taxon>
        <taxon>Hexapoda</taxon>
        <taxon>Insecta</taxon>
        <taxon>Pterygota</taxon>
        <taxon>Neoptera</taxon>
        <taxon>Endopterygota</taxon>
        <taxon>Coleoptera</taxon>
        <taxon>Polyphaga</taxon>
        <taxon>Cucujiformia</taxon>
        <taxon>Chrysomeloidea</taxon>
        <taxon>Cerambycidae</taxon>
        <taxon>Lamiinae</taxon>
        <taxon>Monochamini</taxon>
        <taxon>Molorchus</taxon>
    </lineage>
</organism>
<accession>A0ABQ9J1H8</accession>
<comment type="caution">
    <text evidence="1">The sequence shown here is derived from an EMBL/GenBank/DDBJ whole genome shotgun (WGS) entry which is preliminary data.</text>
</comment>
<evidence type="ECO:0000313" key="1">
    <source>
        <dbReference type="EMBL" id="KAJ8971248.1"/>
    </source>
</evidence>
<gene>
    <name evidence="1" type="ORF">NQ317_015312</name>
</gene>
<dbReference type="Proteomes" id="UP001162164">
    <property type="component" value="Unassembled WGS sequence"/>
</dbReference>
<name>A0ABQ9J1H8_9CUCU</name>
<reference evidence="1" key="1">
    <citation type="journal article" date="2023" name="Insect Mol. Biol.">
        <title>Genome sequencing provides insights into the evolution of gene families encoding plant cell wall-degrading enzymes in longhorned beetles.</title>
        <authorList>
            <person name="Shin N.R."/>
            <person name="Okamura Y."/>
            <person name="Kirsch R."/>
            <person name="Pauchet Y."/>
        </authorList>
    </citation>
    <scope>NUCLEOTIDE SEQUENCE</scope>
    <source>
        <strain evidence="1">MMC_N1</strain>
    </source>
</reference>
<sequence>MIAPRALYCLGFTQKSGVLIDDIHRPTPCEISRGSTSVSSENEDLLYQKIDSDNYKYLPAIAYSLYLASCRYKDIEIRALSTGSSQRTARAVQTIAYNSHKWVNIPILKVWDDGYFETH</sequence>
<protein>
    <submittedName>
        <fullName evidence="1">Uncharacterized protein</fullName>
    </submittedName>
</protein>
<proteinExistence type="predicted"/>
<dbReference type="EMBL" id="JAPWTJ010001506">
    <property type="protein sequence ID" value="KAJ8971248.1"/>
    <property type="molecule type" value="Genomic_DNA"/>
</dbReference>